<sequence length="86" mass="9750">MTIEPIKELYFGKKKLKISGKFSVRIDNTIVIEPSTAPEAKINQYIVEKKKADKIAVKSYYGVPPRELIGPYVMKKMHGLLVLGKE</sequence>
<comment type="caution">
    <text evidence="1">The sequence shown here is derived from an EMBL/GenBank/DDBJ whole genome shotgun (WGS) entry which is preliminary data.</text>
</comment>
<name>A0A917B159_HALAA</name>
<protein>
    <submittedName>
        <fullName evidence="1">Uncharacterized protein</fullName>
    </submittedName>
</protein>
<accession>A0A917B159</accession>
<keyword evidence="2" id="KW-1185">Reference proteome</keyword>
<organism evidence="1 2">
    <name type="scientific">Halobacillus andaensis</name>
    <dbReference type="NCBI Taxonomy" id="1176239"/>
    <lineage>
        <taxon>Bacteria</taxon>
        <taxon>Bacillati</taxon>
        <taxon>Bacillota</taxon>
        <taxon>Bacilli</taxon>
        <taxon>Bacillales</taxon>
        <taxon>Bacillaceae</taxon>
        <taxon>Halobacillus</taxon>
    </lineage>
</organism>
<evidence type="ECO:0000313" key="2">
    <source>
        <dbReference type="Proteomes" id="UP000660110"/>
    </source>
</evidence>
<proteinExistence type="predicted"/>
<dbReference type="Proteomes" id="UP000660110">
    <property type="component" value="Unassembled WGS sequence"/>
</dbReference>
<dbReference type="AlphaFoldDB" id="A0A917B159"/>
<evidence type="ECO:0000313" key="1">
    <source>
        <dbReference type="EMBL" id="GGF13966.1"/>
    </source>
</evidence>
<reference evidence="1" key="2">
    <citation type="submission" date="2020-09" db="EMBL/GenBank/DDBJ databases">
        <authorList>
            <person name="Sun Q."/>
            <person name="Zhou Y."/>
        </authorList>
    </citation>
    <scope>NUCLEOTIDE SEQUENCE</scope>
    <source>
        <strain evidence="1">CGMCC 1.12153</strain>
    </source>
</reference>
<gene>
    <name evidence="1" type="ORF">GCM10010954_10890</name>
</gene>
<dbReference type="EMBL" id="BMEL01000001">
    <property type="protein sequence ID" value="GGF13966.1"/>
    <property type="molecule type" value="Genomic_DNA"/>
</dbReference>
<reference evidence="1" key="1">
    <citation type="journal article" date="2014" name="Int. J. Syst. Evol. Microbiol.">
        <title>Complete genome sequence of Corynebacterium casei LMG S-19264T (=DSM 44701T), isolated from a smear-ripened cheese.</title>
        <authorList>
            <consortium name="US DOE Joint Genome Institute (JGI-PGF)"/>
            <person name="Walter F."/>
            <person name="Albersmeier A."/>
            <person name="Kalinowski J."/>
            <person name="Ruckert C."/>
        </authorList>
    </citation>
    <scope>NUCLEOTIDE SEQUENCE</scope>
    <source>
        <strain evidence="1">CGMCC 1.12153</strain>
    </source>
</reference>